<name>A0AAD6ZA32_9AGAR</name>
<dbReference type="PANTHER" id="PTHR48471:SF1">
    <property type="entry name" value="DDE TNP4 DOMAIN-CONTAINING PROTEIN"/>
    <property type="match status" value="1"/>
</dbReference>
<gene>
    <name evidence="1" type="ORF">DFH08DRAFT_673013</name>
</gene>
<evidence type="ECO:0000313" key="1">
    <source>
        <dbReference type="EMBL" id="KAJ7312826.1"/>
    </source>
</evidence>
<sequence>EFSAHNELIVARHPRLTGAFAGLDGLNLGTQTSDNEEIENATYNGWLCAHYVSSVLVFSPRG</sequence>
<organism evidence="1 2">
    <name type="scientific">Mycena albidolilacea</name>
    <dbReference type="NCBI Taxonomy" id="1033008"/>
    <lineage>
        <taxon>Eukaryota</taxon>
        <taxon>Fungi</taxon>
        <taxon>Dikarya</taxon>
        <taxon>Basidiomycota</taxon>
        <taxon>Agaricomycotina</taxon>
        <taxon>Agaricomycetes</taxon>
        <taxon>Agaricomycetidae</taxon>
        <taxon>Agaricales</taxon>
        <taxon>Marasmiineae</taxon>
        <taxon>Mycenaceae</taxon>
        <taxon>Mycena</taxon>
    </lineage>
</organism>
<protein>
    <submittedName>
        <fullName evidence="1">Uncharacterized protein</fullName>
    </submittedName>
</protein>
<feature type="non-terminal residue" evidence="1">
    <location>
        <position position="1"/>
    </location>
</feature>
<evidence type="ECO:0000313" key="2">
    <source>
        <dbReference type="Proteomes" id="UP001218218"/>
    </source>
</evidence>
<accession>A0AAD6ZA32</accession>
<dbReference type="PANTHER" id="PTHR48471">
    <property type="entry name" value="DDE TNP4 DOMAIN-CONTAINING PROTEIN"/>
    <property type="match status" value="1"/>
</dbReference>
<comment type="caution">
    <text evidence="1">The sequence shown here is derived from an EMBL/GenBank/DDBJ whole genome shotgun (WGS) entry which is preliminary data.</text>
</comment>
<feature type="non-terminal residue" evidence="1">
    <location>
        <position position="62"/>
    </location>
</feature>
<dbReference type="EMBL" id="JARIHO010000069">
    <property type="protein sequence ID" value="KAJ7312826.1"/>
    <property type="molecule type" value="Genomic_DNA"/>
</dbReference>
<dbReference type="Proteomes" id="UP001218218">
    <property type="component" value="Unassembled WGS sequence"/>
</dbReference>
<proteinExistence type="predicted"/>
<keyword evidence="2" id="KW-1185">Reference proteome</keyword>
<dbReference type="AlphaFoldDB" id="A0AAD6ZA32"/>
<reference evidence="1" key="1">
    <citation type="submission" date="2023-03" db="EMBL/GenBank/DDBJ databases">
        <title>Massive genome expansion in bonnet fungi (Mycena s.s.) driven by repeated elements and novel gene families across ecological guilds.</title>
        <authorList>
            <consortium name="Lawrence Berkeley National Laboratory"/>
            <person name="Harder C.B."/>
            <person name="Miyauchi S."/>
            <person name="Viragh M."/>
            <person name="Kuo A."/>
            <person name="Thoen E."/>
            <person name="Andreopoulos B."/>
            <person name="Lu D."/>
            <person name="Skrede I."/>
            <person name="Drula E."/>
            <person name="Henrissat B."/>
            <person name="Morin E."/>
            <person name="Kohler A."/>
            <person name="Barry K."/>
            <person name="LaButti K."/>
            <person name="Morin E."/>
            <person name="Salamov A."/>
            <person name="Lipzen A."/>
            <person name="Mereny Z."/>
            <person name="Hegedus B."/>
            <person name="Baldrian P."/>
            <person name="Stursova M."/>
            <person name="Weitz H."/>
            <person name="Taylor A."/>
            <person name="Grigoriev I.V."/>
            <person name="Nagy L.G."/>
            <person name="Martin F."/>
            <person name="Kauserud H."/>
        </authorList>
    </citation>
    <scope>NUCLEOTIDE SEQUENCE</scope>
    <source>
        <strain evidence="1">CBHHK002</strain>
    </source>
</reference>